<evidence type="ECO:0000313" key="2">
    <source>
        <dbReference type="Proteomes" id="UP001491310"/>
    </source>
</evidence>
<evidence type="ECO:0000313" key="1">
    <source>
        <dbReference type="EMBL" id="KAK9908186.1"/>
    </source>
</evidence>
<comment type="caution">
    <text evidence="1">The sequence shown here is derived from an EMBL/GenBank/DDBJ whole genome shotgun (WGS) entry which is preliminary data.</text>
</comment>
<accession>A0ABR2YMQ4</accession>
<gene>
    <name evidence="1" type="ORF">WJX75_003940</name>
</gene>
<evidence type="ECO:0008006" key="3">
    <source>
        <dbReference type="Google" id="ProtNLM"/>
    </source>
</evidence>
<organism evidence="1 2">
    <name type="scientific">Coccomyxa subellipsoidea</name>
    <dbReference type="NCBI Taxonomy" id="248742"/>
    <lineage>
        <taxon>Eukaryota</taxon>
        <taxon>Viridiplantae</taxon>
        <taxon>Chlorophyta</taxon>
        <taxon>core chlorophytes</taxon>
        <taxon>Trebouxiophyceae</taxon>
        <taxon>Trebouxiophyceae incertae sedis</taxon>
        <taxon>Coccomyxaceae</taxon>
        <taxon>Coccomyxa</taxon>
    </lineage>
</organism>
<proteinExistence type="predicted"/>
<protein>
    <recommendedName>
        <fullName evidence="3">Nucleotide-diphospho-sugar transferase domain-containing protein</fullName>
    </recommendedName>
</protein>
<sequence>MGRSQLARARREDLLRSLQRQKYARWEALLVVMDSKPFSQLPMILAKIGDERVWVFAELIGTEYTPKHEGSWVPGFHGHLYNLTDQAMRACPPSTEWVLATNGDNLYADTFFDRVMTAPQEADAIAFDFYSRYQRMTAPPCSRFQRSDGLPACKSNRMRWCHTDLGANVFRWPRLVKEDRQLGSPAANAQEHQAEHFDGLFADSIKSDGWNVHHVTDACLFDHNPSPQRCGQMGGVWDDTRAVSTELGGTCLTHEEAQAHLQVGNGAMEVVDIELSHNGNVPSFLEESSNATTSLRCMRDVAGSAKQRSRLPQLDMSVKEILVDL</sequence>
<keyword evidence="2" id="KW-1185">Reference proteome</keyword>
<name>A0ABR2YMQ4_9CHLO</name>
<dbReference type="EMBL" id="JALJOT010000008">
    <property type="protein sequence ID" value="KAK9908186.1"/>
    <property type="molecule type" value="Genomic_DNA"/>
</dbReference>
<reference evidence="1 2" key="1">
    <citation type="journal article" date="2024" name="Nat. Commun.">
        <title>Phylogenomics reveals the evolutionary origins of lichenization in chlorophyte algae.</title>
        <authorList>
            <person name="Puginier C."/>
            <person name="Libourel C."/>
            <person name="Otte J."/>
            <person name="Skaloud P."/>
            <person name="Haon M."/>
            <person name="Grisel S."/>
            <person name="Petersen M."/>
            <person name="Berrin J.G."/>
            <person name="Delaux P.M."/>
            <person name="Dal Grande F."/>
            <person name="Keller J."/>
        </authorList>
    </citation>
    <scope>NUCLEOTIDE SEQUENCE [LARGE SCALE GENOMIC DNA]</scope>
    <source>
        <strain evidence="1 2">SAG 216-7</strain>
    </source>
</reference>
<dbReference type="Proteomes" id="UP001491310">
    <property type="component" value="Unassembled WGS sequence"/>
</dbReference>